<dbReference type="CDD" id="cd08768">
    <property type="entry name" value="Cdc6_C"/>
    <property type="match status" value="1"/>
</dbReference>
<keyword evidence="9" id="KW-0460">Magnesium</keyword>
<evidence type="ECO:0000256" key="8">
    <source>
        <dbReference type="ARBA" id="ARBA00022840"/>
    </source>
</evidence>
<keyword evidence="7 12" id="KW-0547">Nucleotide-binding</keyword>
<feature type="region of interest" description="Disordered" evidence="13">
    <location>
        <begin position="68"/>
        <end position="185"/>
    </location>
</feature>
<dbReference type="PANTHER" id="PTHR10763:SF23">
    <property type="entry name" value="ORIGIN RECOGNITION COMPLEX SUBUNIT 1"/>
    <property type="match status" value="1"/>
</dbReference>
<proteinExistence type="inferred from homology"/>
<dbReference type="SUPFAM" id="SSF52540">
    <property type="entry name" value="P-loop containing nucleoside triphosphate hydrolases"/>
    <property type="match status" value="1"/>
</dbReference>
<dbReference type="InterPro" id="IPR027417">
    <property type="entry name" value="P-loop_NTPase"/>
</dbReference>
<feature type="domain" description="AAA+ ATPase" evidence="14">
    <location>
        <begin position="236"/>
        <end position="390"/>
    </location>
</feature>
<dbReference type="InterPro" id="IPR015163">
    <property type="entry name" value="Cdc6_C"/>
</dbReference>
<dbReference type="GO" id="GO:0046872">
    <property type="term" value="F:metal ion binding"/>
    <property type="evidence" value="ECO:0007669"/>
    <property type="project" value="UniProtKB-KW"/>
</dbReference>
<dbReference type="Pfam" id="PF00004">
    <property type="entry name" value="AAA"/>
    <property type="match status" value="1"/>
</dbReference>
<evidence type="ECO:0000256" key="11">
    <source>
        <dbReference type="ARBA" id="ARBA00023242"/>
    </source>
</evidence>
<dbReference type="GO" id="GO:0005524">
    <property type="term" value="F:ATP binding"/>
    <property type="evidence" value="ECO:0007669"/>
    <property type="project" value="UniProtKB-KW"/>
</dbReference>
<evidence type="ECO:0000256" key="1">
    <source>
        <dbReference type="ARBA" id="ARBA00004123"/>
    </source>
</evidence>
<dbReference type="GO" id="GO:0033314">
    <property type="term" value="P:mitotic DNA replication checkpoint signaling"/>
    <property type="evidence" value="ECO:0007669"/>
    <property type="project" value="TreeGrafter"/>
</dbReference>
<dbReference type="CDD" id="cd00009">
    <property type="entry name" value="AAA"/>
    <property type="match status" value="1"/>
</dbReference>
<dbReference type="FunFam" id="3.40.50.300:FF:000199">
    <property type="entry name" value="Origin recognition complex subunit 1"/>
    <property type="match status" value="1"/>
</dbReference>
<feature type="region of interest" description="Disordered" evidence="13">
    <location>
        <begin position="1"/>
        <end position="25"/>
    </location>
</feature>
<dbReference type="SMART" id="SM00382">
    <property type="entry name" value="AAA"/>
    <property type="match status" value="1"/>
</dbReference>
<name>A0A914VXB6_9BILA</name>
<keyword evidence="11 12" id="KW-0539">Nucleus</keyword>
<reference evidence="17" key="1">
    <citation type="submission" date="2022-11" db="UniProtKB">
        <authorList>
            <consortium name="WormBaseParasite"/>
        </authorList>
    </citation>
    <scope>IDENTIFICATION</scope>
</reference>
<dbReference type="GO" id="GO:0006270">
    <property type="term" value="P:DNA replication initiation"/>
    <property type="evidence" value="ECO:0007669"/>
    <property type="project" value="TreeGrafter"/>
</dbReference>
<evidence type="ECO:0000256" key="3">
    <source>
        <dbReference type="ARBA" id="ARBA00008398"/>
    </source>
</evidence>
<dbReference type="AlphaFoldDB" id="A0A914VXB6"/>
<comment type="subunit">
    <text evidence="12">ORC is composed of six subunits.</text>
</comment>
<dbReference type="InterPro" id="IPR050311">
    <property type="entry name" value="ORC1/CDC6"/>
</dbReference>
<comment type="subcellular location">
    <subcellularLocation>
        <location evidence="1 12">Nucleus</location>
    </subcellularLocation>
</comment>
<evidence type="ECO:0000313" key="16">
    <source>
        <dbReference type="Proteomes" id="UP000887566"/>
    </source>
</evidence>
<dbReference type="Gene3D" id="1.10.8.60">
    <property type="match status" value="1"/>
</dbReference>
<dbReference type="GO" id="GO:0005664">
    <property type="term" value="C:nuclear origin of replication recognition complex"/>
    <property type="evidence" value="ECO:0007669"/>
    <property type="project" value="TreeGrafter"/>
</dbReference>
<evidence type="ECO:0000256" key="7">
    <source>
        <dbReference type="ARBA" id="ARBA00022741"/>
    </source>
</evidence>
<keyword evidence="10 12" id="KW-0238">DNA-binding</keyword>
<evidence type="ECO:0000256" key="5">
    <source>
        <dbReference type="ARBA" id="ARBA00022705"/>
    </source>
</evidence>
<dbReference type="PANTHER" id="PTHR10763">
    <property type="entry name" value="CELL DIVISION CONTROL PROTEIN 6-RELATED"/>
    <property type="match status" value="1"/>
</dbReference>
<dbReference type="Pfam" id="PF09079">
    <property type="entry name" value="WHD_Cdc6"/>
    <property type="match status" value="1"/>
</dbReference>
<feature type="compositionally biased region" description="Low complexity" evidence="13">
    <location>
        <begin position="12"/>
        <end position="25"/>
    </location>
</feature>
<dbReference type="Pfam" id="PF22606">
    <property type="entry name" value="Cdc6-ORC-like_ATPase_lid"/>
    <property type="match status" value="1"/>
</dbReference>
<sequence length="570" mass="64099">MSPGLARRANRAGRPPCGRSPCGRPITRLFRRNEVVLADKRSMHCASCYGNDEEVLCQDLFTLQLVPQQKMNSQTPSSNLRSRNRKPASNSSPSESDDRRLDCRKTKKTNGDDSVNNENIAPTPKSCKKSPKRRAKALSPIPPPTPTRIIDVRRTPRSATESRKSVGPKKTAKSPATPRVRKREAKKVLLEDVDDDSLEAVRRRLHSSAVPDRMPCRDEEFNFVRFFVSSTLESESSRSLYISGIPGTGKTATVHQVIRHLRNAGIEFRFVEVNGMRLTEPAQVFSEIYRQLIDDGDDQVVTRISASVARRKLNHMFQTEDPERLPIVLLVDEMDLLCTRRQEILYDIFNWATMSESRLVVLAIANTLDLPERILTHRVSSRLGMSRQCFRPYSFQQIESILHDRLANSAAVENDAVEFVSRKVAAVTGDLRTALDIVRRSIEMALDTGKDVLTLKHVQSAVKELASRAPVEMIKSCSTQSKLLLRAIIAEYERTGHDEMPFAAVIGRYKELCAIDNVRPLPTSGAYDCCMRLASSRLLVAAPGKCCWTRKFRLGLPVEDVNFALFHATQ</sequence>
<keyword evidence="16" id="KW-1185">Reference proteome</keyword>
<keyword evidence="5 12" id="KW-0235">DNA replication</keyword>
<dbReference type="InterPro" id="IPR003593">
    <property type="entry name" value="AAA+_ATPase"/>
</dbReference>
<comment type="similarity">
    <text evidence="3 12">Belongs to the ORC1 family.</text>
</comment>
<dbReference type="InterPro" id="IPR036388">
    <property type="entry name" value="WH-like_DNA-bd_sf"/>
</dbReference>
<dbReference type="InterPro" id="IPR054425">
    <property type="entry name" value="Cdc6_ORC1-like_ATPase_lid"/>
</dbReference>
<comment type="similarity">
    <text evidence="2">Belongs to the CDC6/cdc18 family.</text>
</comment>
<dbReference type="Gene3D" id="3.40.50.300">
    <property type="entry name" value="P-loop containing nucleotide triphosphate hydrolases"/>
    <property type="match status" value="1"/>
</dbReference>
<keyword evidence="8 12" id="KW-0067">ATP-binding</keyword>
<evidence type="ECO:0000313" key="17">
    <source>
        <dbReference type="WBParaSite" id="PSAMB.scaffold275size59647.g4155.t1"/>
    </source>
</evidence>
<dbReference type="InterPro" id="IPR003959">
    <property type="entry name" value="ATPase_AAA_core"/>
</dbReference>
<evidence type="ECO:0000259" key="14">
    <source>
        <dbReference type="SMART" id="SM00382"/>
    </source>
</evidence>
<dbReference type="GO" id="GO:0016887">
    <property type="term" value="F:ATP hydrolysis activity"/>
    <property type="evidence" value="ECO:0007669"/>
    <property type="project" value="InterPro"/>
</dbReference>
<dbReference type="SUPFAM" id="SSF46785">
    <property type="entry name" value="Winged helix' DNA-binding domain"/>
    <property type="match status" value="1"/>
</dbReference>
<feature type="domain" description="Cdc6 C-terminal" evidence="15">
    <location>
        <begin position="485"/>
        <end position="565"/>
    </location>
</feature>
<organism evidence="16 17">
    <name type="scientific">Plectus sambesii</name>
    <dbReference type="NCBI Taxonomy" id="2011161"/>
    <lineage>
        <taxon>Eukaryota</taxon>
        <taxon>Metazoa</taxon>
        <taxon>Ecdysozoa</taxon>
        <taxon>Nematoda</taxon>
        <taxon>Chromadorea</taxon>
        <taxon>Plectida</taxon>
        <taxon>Plectina</taxon>
        <taxon>Plectoidea</taxon>
        <taxon>Plectidae</taxon>
        <taxon>Plectus</taxon>
    </lineage>
</organism>
<feature type="compositionally biased region" description="Basic and acidic residues" evidence="13">
    <location>
        <begin position="150"/>
        <end position="164"/>
    </location>
</feature>
<evidence type="ECO:0000256" key="10">
    <source>
        <dbReference type="ARBA" id="ARBA00023125"/>
    </source>
</evidence>
<dbReference type="GO" id="GO:0003688">
    <property type="term" value="F:DNA replication origin binding"/>
    <property type="evidence" value="ECO:0007669"/>
    <property type="project" value="TreeGrafter"/>
</dbReference>
<evidence type="ECO:0000256" key="13">
    <source>
        <dbReference type="SAM" id="MobiDB-lite"/>
    </source>
</evidence>
<accession>A0A914VXB6</accession>
<keyword evidence="6" id="KW-0479">Metal-binding</keyword>
<evidence type="ECO:0000256" key="9">
    <source>
        <dbReference type="ARBA" id="ARBA00022842"/>
    </source>
</evidence>
<feature type="compositionally biased region" description="Basic residues" evidence="13">
    <location>
        <begin position="126"/>
        <end position="136"/>
    </location>
</feature>
<evidence type="ECO:0000256" key="2">
    <source>
        <dbReference type="ARBA" id="ARBA00006184"/>
    </source>
</evidence>
<evidence type="ECO:0000259" key="15">
    <source>
        <dbReference type="SMART" id="SM01074"/>
    </source>
</evidence>
<protein>
    <recommendedName>
        <fullName evidence="4 12">Origin recognition complex subunit 1</fullName>
    </recommendedName>
</protein>
<evidence type="ECO:0000256" key="4">
    <source>
        <dbReference type="ARBA" id="ARBA00019081"/>
    </source>
</evidence>
<dbReference type="InterPro" id="IPR036390">
    <property type="entry name" value="WH_DNA-bd_sf"/>
</dbReference>
<dbReference type="Proteomes" id="UP000887566">
    <property type="component" value="Unplaced"/>
</dbReference>
<evidence type="ECO:0000256" key="6">
    <source>
        <dbReference type="ARBA" id="ARBA00022723"/>
    </source>
</evidence>
<evidence type="ECO:0000256" key="12">
    <source>
        <dbReference type="RuleBase" id="RU365058"/>
    </source>
</evidence>
<feature type="compositionally biased region" description="Polar residues" evidence="13">
    <location>
        <begin position="68"/>
        <end position="94"/>
    </location>
</feature>
<dbReference type="WBParaSite" id="PSAMB.scaffold275size59647.g4155.t1">
    <property type="protein sequence ID" value="PSAMB.scaffold275size59647.g4155.t1"/>
    <property type="gene ID" value="PSAMB.scaffold275size59647.g4155"/>
</dbReference>
<dbReference type="Gene3D" id="1.10.10.10">
    <property type="entry name" value="Winged helix-like DNA-binding domain superfamily/Winged helix DNA-binding domain"/>
    <property type="match status" value="1"/>
</dbReference>
<dbReference type="SMART" id="SM01074">
    <property type="entry name" value="Cdc6_C"/>
    <property type="match status" value="1"/>
</dbReference>
<comment type="function">
    <text evidence="12">Component of the origin recognition complex (ORC) that binds origins of replication. DNA-binding is ATP-dependent, however specific DNA sequences that define origins of replication have not been identified so far. ORC is required to assemble the pre-replication complex necessary to initiate DNA replication.</text>
</comment>